<accession>A0AAE4AYX6</accession>
<evidence type="ECO:0000313" key="1">
    <source>
        <dbReference type="EMBL" id="MDQ0368460.1"/>
    </source>
</evidence>
<dbReference type="Gene3D" id="3.90.550.10">
    <property type="entry name" value="Spore Coat Polysaccharide Biosynthesis Protein SpsA, Chain A"/>
    <property type="match status" value="1"/>
</dbReference>
<comment type="caution">
    <text evidence="1">The sequence shown here is derived from an EMBL/GenBank/DDBJ whole genome shotgun (WGS) entry which is preliminary data.</text>
</comment>
<dbReference type="PANTHER" id="PTHR42866:SF1">
    <property type="entry name" value="SPORE COAT POLYSACCHARIDE BIOSYNTHESIS PROTEIN SPSF"/>
    <property type="match status" value="1"/>
</dbReference>
<organism evidence="1 2">
    <name type="scientific">Catenuloplanes indicus</name>
    <dbReference type="NCBI Taxonomy" id="137267"/>
    <lineage>
        <taxon>Bacteria</taxon>
        <taxon>Bacillati</taxon>
        <taxon>Actinomycetota</taxon>
        <taxon>Actinomycetes</taxon>
        <taxon>Micromonosporales</taxon>
        <taxon>Micromonosporaceae</taxon>
        <taxon>Catenuloplanes</taxon>
    </lineage>
</organism>
<dbReference type="Proteomes" id="UP001240236">
    <property type="component" value="Unassembled WGS sequence"/>
</dbReference>
<dbReference type="GO" id="GO:0005829">
    <property type="term" value="C:cytosol"/>
    <property type="evidence" value="ECO:0007669"/>
    <property type="project" value="TreeGrafter"/>
</dbReference>
<evidence type="ECO:0000313" key="2">
    <source>
        <dbReference type="Proteomes" id="UP001240236"/>
    </source>
</evidence>
<dbReference type="AlphaFoldDB" id="A0AAE4AYX6"/>
<dbReference type="Pfam" id="PF02348">
    <property type="entry name" value="CTP_transf_3"/>
    <property type="match status" value="1"/>
</dbReference>
<reference evidence="1 2" key="1">
    <citation type="submission" date="2023-07" db="EMBL/GenBank/DDBJ databases">
        <title>Sequencing the genomes of 1000 actinobacteria strains.</title>
        <authorList>
            <person name="Klenk H.-P."/>
        </authorList>
    </citation>
    <scope>NUCLEOTIDE SEQUENCE [LARGE SCALE GENOMIC DNA]</scope>
    <source>
        <strain evidence="1 2">DSM 44709</strain>
    </source>
</reference>
<dbReference type="PANTHER" id="PTHR42866">
    <property type="entry name" value="3-DEOXY-MANNO-OCTULOSONATE CYTIDYLYLTRANSFERASE"/>
    <property type="match status" value="1"/>
</dbReference>
<dbReference type="CDD" id="cd02518">
    <property type="entry name" value="GT2_SpsF"/>
    <property type="match status" value="1"/>
</dbReference>
<keyword evidence="2" id="KW-1185">Reference proteome</keyword>
<name>A0AAE4AYX6_9ACTN</name>
<dbReference type="EMBL" id="JAUSUZ010000001">
    <property type="protein sequence ID" value="MDQ0368460.1"/>
    <property type="molecule type" value="Genomic_DNA"/>
</dbReference>
<gene>
    <name evidence="1" type="ORF">J2S42_005129</name>
</gene>
<proteinExistence type="predicted"/>
<dbReference type="SUPFAM" id="SSF53448">
    <property type="entry name" value="Nucleotide-diphospho-sugar transferases"/>
    <property type="match status" value="1"/>
</dbReference>
<dbReference type="InterPro" id="IPR003329">
    <property type="entry name" value="Cytidylyl_trans"/>
</dbReference>
<protein>
    <submittedName>
        <fullName evidence="1">Spore coat polysaccharide biosynthesis protein SpsF</fullName>
    </submittedName>
</protein>
<dbReference type="InterPro" id="IPR029044">
    <property type="entry name" value="Nucleotide-diphossugar_trans"/>
</dbReference>
<sequence>MRIVGIVQARMGSERLPGKVLRPLGERSVLAWVIRAARTAGCLDDLIVATSDRPEDAAVAAECATLGVRVFRGPAEDVLTRFVGALSGVLPAQSRGVDAVMRFNADCPLLDPDVIRTAVRHFTASPGLDYLSTSLHRVLPLGTDVEIVSVDALRRADRLATGFHRTHVTSYVYTHPEDFTVTGIALPPDRSGLRVTLDTIEDWRLIEAVVAHFGDRIIGVRELSAWLDANPDVRALNGEVRQKALADR</sequence>
<dbReference type="RefSeq" id="WP_307243023.1">
    <property type="nucleotide sequence ID" value="NZ_JAUSUZ010000001.1"/>
</dbReference>